<dbReference type="STRING" id="39966.A0A369JW70"/>
<proteinExistence type="predicted"/>
<accession>A0A369JW70</accession>
<evidence type="ECO:0000313" key="3">
    <source>
        <dbReference type="EMBL" id="RDB25592.1"/>
    </source>
</evidence>
<dbReference type="InParanoid" id="A0A369JW70"/>
<dbReference type="PANTHER" id="PTHR33840">
    <property type="match status" value="1"/>
</dbReference>
<dbReference type="InterPro" id="IPR029058">
    <property type="entry name" value="AB_hydrolase_fold"/>
</dbReference>
<dbReference type="InterPro" id="IPR018712">
    <property type="entry name" value="Tle1-like_cat"/>
</dbReference>
<keyword evidence="4" id="KW-1185">Reference proteome</keyword>
<evidence type="ECO:0000256" key="1">
    <source>
        <dbReference type="SAM" id="MobiDB-lite"/>
    </source>
</evidence>
<sequence length="1344" mass="148829">MASEITVDHDDRQSVPKTDEKPSASYKCPCFSHPAGRNLVVCIDGTSNQYGEKNTNVIEFYSRLFVDNHQLLYYNSGIGTYARPSWLSLSFLMQVAGNKVDMAIAWNFEKVVKGAYRWLSDHYKTGDRIYLFGFSRGAYQVRALAGMIEKVGLIHAGNEEQIPFAYELYADLKKADAGDRNAAKQFKDTFSVEGARVHFIGAWDTVSSIGLSSNDGLPLTGNCNHVCFFRHALAFDECRVKFLPECVEARIDEVAGLEKGRVKEVWFPGSHSDVGGGNLSNRQLSLEGLPLLWMQNEALMAGLRFKHSKINWDKKFLEFRPPSKSLHGVWWILEYLPIRRTSHSHPEKKTRAFHRGKGRAIFPRQKVHASIAFASKGYQPKATFVMRDAKPEWKDIVANRLTGLTRVQSEEKWKELLELDIYDTRVIPDMLEDLEQSNNLTEEDFLHRIDRLSFLASLDHGLEAIFHSPKLFNVLGKCASSERVGLAKAALCLLCNLVLHDVQGASAVAIPELIKLPNHSDVSVDAQVISVFLSIARNGVFRPTFLPILLLTSHMAFFDILRGFLIEENTIRKILRVLSSPYLTDAVDVLQELSVHDDSRAVVSGTVPNLVDQMSKDDASNTIGFLLIFKELASHRDSRAILIDCGATAVLFSSLLNQADAVVRNLSSLILVELVNDDHSRVAVINAISNFVRNLRAHSPSIIRAVAPVLVELARYRDSRHELIKCDVIEGLLETLRSAHLDPNLPAITSVLLELGKHDESRGLMAGPGGLAILIEAFLKTSQQPNSNEIANVIKELASHDDSRSNLVKAGAVFQLIQRLYHDPENRVVASVLENLAKDVKDNFSTKLSEPECIDLIVKMIFFMRKTPARDAAAAYLQALVESDGPQIKLLKSGAIPAIIASFRDRCQSPGCHDAALALTKLIQHDDSQTAFVKPEFSSAFVKILWQEPGSPGGHASAFVLNELAKHDTTRRNLIGSEVVFKLLTVLRTKSGSSVSKATALVLQELTKHKDSWKAVASRIPVLLQAPWMACPETALVLRSLAEDGKYRSTYLSTKLAERESLLKVVSDASGTPSARTAAFSLQELVKHRKIREELAEVNGIPILLGVLSKASATANWQEVVSVLDECAKHDDFRMKFATSENIIMLLKLLSGTSRSPIGTSSILREFVRHDDSRAVFAEPNVILALMDVFEMVSTLPVFALILKELMDDDNLRARLATSSTFRNFISLIGKENPSLAAPMLKFIKQDVNAGMVSKNALNESSNRRLNAIELPESDTEVSKPRVVLTPLQWTSKPKGISEPMEDANSRLVFVSTASVPSYSSLGFPGGSQGRLVDASSKHMPLNI</sequence>
<protein>
    <recommendedName>
        <fullName evidence="2">T6SS Phospholipase effector Tle1-like catalytic domain-containing protein</fullName>
    </recommendedName>
</protein>
<evidence type="ECO:0000313" key="4">
    <source>
        <dbReference type="Proteomes" id="UP000076154"/>
    </source>
</evidence>
<comment type="caution">
    <text evidence="3">The sequence shown here is derived from an EMBL/GenBank/DDBJ whole genome shotgun (WGS) entry which is preliminary data.</text>
</comment>
<gene>
    <name evidence="3" type="ORF">Hypma_006109</name>
</gene>
<name>A0A369JW70_HYPMA</name>
<reference evidence="3" key="1">
    <citation type="submission" date="2018-04" db="EMBL/GenBank/DDBJ databases">
        <title>Whole genome sequencing of Hypsizygus marmoreus.</title>
        <authorList>
            <person name="Choi I.-G."/>
            <person name="Min B."/>
            <person name="Kim J.-G."/>
            <person name="Kim S."/>
            <person name="Oh Y.-L."/>
            <person name="Kong W.-S."/>
            <person name="Park H."/>
            <person name="Jeong J."/>
            <person name="Song E.-S."/>
        </authorList>
    </citation>
    <scope>NUCLEOTIDE SEQUENCE [LARGE SCALE GENOMIC DNA]</scope>
    <source>
        <strain evidence="3">51987-8</strain>
    </source>
</reference>
<dbReference type="SUPFAM" id="SSF53474">
    <property type="entry name" value="alpha/beta-Hydrolases"/>
    <property type="match status" value="1"/>
</dbReference>
<dbReference type="EMBL" id="LUEZ02000040">
    <property type="protein sequence ID" value="RDB25592.1"/>
    <property type="molecule type" value="Genomic_DNA"/>
</dbReference>
<dbReference type="InterPro" id="IPR011989">
    <property type="entry name" value="ARM-like"/>
</dbReference>
<feature type="domain" description="T6SS Phospholipase effector Tle1-like catalytic" evidence="2">
    <location>
        <begin position="37"/>
        <end position="296"/>
    </location>
</feature>
<dbReference type="OrthoDB" id="538223at2759"/>
<dbReference type="InterPro" id="IPR016024">
    <property type="entry name" value="ARM-type_fold"/>
</dbReference>
<dbReference type="Pfam" id="PF09994">
    <property type="entry name" value="T6SS_Tle1-like_cat"/>
    <property type="match status" value="1"/>
</dbReference>
<organism evidence="3 4">
    <name type="scientific">Hypsizygus marmoreus</name>
    <name type="common">White beech mushroom</name>
    <name type="synonym">Agaricus marmoreus</name>
    <dbReference type="NCBI Taxonomy" id="39966"/>
    <lineage>
        <taxon>Eukaryota</taxon>
        <taxon>Fungi</taxon>
        <taxon>Dikarya</taxon>
        <taxon>Basidiomycota</taxon>
        <taxon>Agaricomycotina</taxon>
        <taxon>Agaricomycetes</taxon>
        <taxon>Agaricomycetidae</taxon>
        <taxon>Agaricales</taxon>
        <taxon>Tricholomatineae</taxon>
        <taxon>Lyophyllaceae</taxon>
        <taxon>Hypsizygus</taxon>
    </lineage>
</organism>
<dbReference type="Gene3D" id="1.25.10.10">
    <property type="entry name" value="Leucine-rich Repeat Variant"/>
    <property type="match status" value="3"/>
</dbReference>
<dbReference type="Proteomes" id="UP000076154">
    <property type="component" value="Unassembled WGS sequence"/>
</dbReference>
<dbReference type="PANTHER" id="PTHR33840:SF2">
    <property type="entry name" value="TLE1 PHOSPHOLIPASE DOMAIN-CONTAINING PROTEIN"/>
    <property type="match status" value="1"/>
</dbReference>
<dbReference type="SUPFAM" id="SSF48371">
    <property type="entry name" value="ARM repeat"/>
    <property type="match status" value="3"/>
</dbReference>
<evidence type="ECO:0000259" key="2">
    <source>
        <dbReference type="Pfam" id="PF09994"/>
    </source>
</evidence>
<feature type="compositionally biased region" description="Basic and acidic residues" evidence="1">
    <location>
        <begin position="1"/>
        <end position="22"/>
    </location>
</feature>
<feature type="region of interest" description="Disordered" evidence="1">
    <location>
        <begin position="1"/>
        <end position="24"/>
    </location>
</feature>